<evidence type="ECO:0000256" key="12">
    <source>
        <dbReference type="SAM" id="Phobius"/>
    </source>
</evidence>
<keyword evidence="16" id="KW-1185">Reference proteome</keyword>
<keyword evidence="3 12" id="KW-0812">Transmembrane</keyword>
<keyword evidence="9" id="KW-1071">Ligand-gated ion channel</keyword>
<feature type="transmembrane region" description="Helical" evidence="12">
    <location>
        <begin position="136"/>
        <end position="157"/>
    </location>
</feature>
<accession>A0ABR2Z312</accession>
<dbReference type="EMBL" id="JALJOT010000001">
    <property type="protein sequence ID" value="KAK9918579.1"/>
    <property type="molecule type" value="Genomic_DNA"/>
</dbReference>
<evidence type="ECO:0000256" key="3">
    <source>
        <dbReference type="ARBA" id="ARBA00022692"/>
    </source>
</evidence>
<dbReference type="Pfam" id="PF10613">
    <property type="entry name" value="Lig_chan-Glu_bd"/>
    <property type="match status" value="1"/>
</dbReference>
<dbReference type="PANTHER" id="PTHR18966">
    <property type="entry name" value="IONOTROPIC GLUTAMATE RECEPTOR"/>
    <property type="match status" value="1"/>
</dbReference>
<dbReference type="SMART" id="SM00079">
    <property type="entry name" value="PBPe"/>
    <property type="match status" value="1"/>
</dbReference>
<dbReference type="InterPro" id="IPR001320">
    <property type="entry name" value="Iontro_rcpt_C"/>
</dbReference>
<evidence type="ECO:0000256" key="5">
    <source>
        <dbReference type="ARBA" id="ARBA00023065"/>
    </source>
</evidence>
<evidence type="ECO:0000259" key="13">
    <source>
        <dbReference type="SMART" id="SM00079"/>
    </source>
</evidence>
<dbReference type="SMART" id="SM00918">
    <property type="entry name" value="Lig_chan-Glu_bd"/>
    <property type="match status" value="1"/>
</dbReference>
<dbReference type="Gene3D" id="1.10.287.70">
    <property type="match status" value="1"/>
</dbReference>
<evidence type="ECO:0000313" key="16">
    <source>
        <dbReference type="Proteomes" id="UP001491310"/>
    </source>
</evidence>
<evidence type="ECO:0000256" key="10">
    <source>
        <dbReference type="ARBA" id="ARBA00023303"/>
    </source>
</evidence>
<keyword evidence="4 12" id="KW-1133">Transmembrane helix</keyword>
<keyword evidence="7" id="KW-0675">Receptor</keyword>
<keyword evidence="8" id="KW-0325">Glycoprotein</keyword>
<dbReference type="InterPro" id="IPR015683">
    <property type="entry name" value="Ionotropic_Glu_rcpt"/>
</dbReference>
<evidence type="ECO:0008006" key="17">
    <source>
        <dbReference type="Google" id="ProtNLM"/>
    </source>
</evidence>
<dbReference type="SUPFAM" id="SSF53850">
    <property type="entry name" value="Periplasmic binding protein-like II"/>
    <property type="match status" value="1"/>
</dbReference>
<dbReference type="Proteomes" id="UP001491310">
    <property type="component" value="Unassembled WGS sequence"/>
</dbReference>
<feature type="region of interest" description="Disordered" evidence="11">
    <location>
        <begin position="453"/>
        <end position="510"/>
    </location>
</feature>
<evidence type="ECO:0000256" key="2">
    <source>
        <dbReference type="ARBA" id="ARBA00022448"/>
    </source>
</evidence>
<evidence type="ECO:0000313" key="15">
    <source>
        <dbReference type="EMBL" id="KAK9918579.1"/>
    </source>
</evidence>
<dbReference type="Gene3D" id="3.40.190.10">
    <property type="entry name" value="Periplasmic binding protein-like II"/>
    <property type="match status" value="1"/>
</dbReference>
<protein>
    <recommendedName>
        <fullName evidence="17">Ionotropic glutamate receptor C-terminal domain-containing protein</fullName>
    </recommendedName>
</protein>
<sequence length="510" mass="55925">MSNISLSVLRVVAAHRPPFVFIDGSRTGNAAFYGFLVDLLPLLFQTAGLGNYTLQYYNSTNEGGERLQNGTWTGIMGELQSRQADFAAFPLTLVPGRPVDIDITYSYYAGGLGLLVQKGEPRNDQLLFLQPFDARLWVTLLGTAFAAALVLKLISLYTPLGDSEIHEVHALVEGEHTEGRKYEVEHCSDSILLETWMAMFGERRGLAIGRSWATRIFAIAFAFFSVIIMAAYTANFASILTVLQVSQPIQSLKDLTSRNGTIAINPSGATKNFFDNTKDAISADAGSRRLYVPDTVSGAAAVRNGDADAYVTDEATLQWYAGRQPCDLLVQGDNFGPGVLVYGLQRNSPFTKPINNAMLELYENGRLDTLKRQWNQDVSQCGDQNSNTITNTRLTVTQMTGPLYMLLVFAGAAFLWASGEHVAAAIAKRHPRVKHAALSSIPSSSRALKTSLQSFRRRSSNGRDLSVGRWDGSKMSMEMSGEVPAEEPLERPRIRSPYENDSVVLTTLPA</sequence>
<evidence type="ECO:0000256" key="8">
    <source>
        <dbReference type="ARBA" id="ARBA00023180"/>
    </source>
</evidence>
<dbReference type="Pfam" id="PF00060">
    <property type="entry name" value="Lig_chan"/>
    <property type="match status" value="1"/>
</dbReference>
<name>A0ABR2Z312_9CHLO</name>
<feature type="domain" description="Ionotropic glutamate receptor L-glutamate and glycine-binding" evidence="14">
    <location>
        <begin position="18"/>
        <end position="81"/>
    </location>
</feature>
<evidence type="ECO:0000256" key="9">
    <source>
        <dbReference type="ARBA" id="ARBA00023286"/>
    </source>
</evidence>
<evidence type="ECO:0000256" key="11">
    <source>
        <dbReference type="SAM" id="MobiDB-lite"/>
    </source>
</evidence>
<comment type="subcellular location">
    <subcellularLocation>
        <location evidence="1">Membrane</location>
        <topology evidence="1">Multi-pass membrane protein</topology>
    </subcellularLocation>
</comment>
<keyword evidence="6 12" id="KW-0472">Membrane</keyword>
<proteinExistence type="predicted"/>
<feature type="transmembrane region" description="Helical" evidence="12">
    <location>
        <begin position="216"/>
        <end position="243"/>
    </location>
</feature>
<reference evidence="15 16" key="1">
    <citation type="journal article" date="2024" name="Nat. Commun.">
        <title>Phylogenomics reveals the evolutionary origins of lichenization in chlorophyte algae.</title>
        <authorList>
            <person name="Puginier C."/>
            <person name="Libourel C."/>
            <person name="Otte J."/>
            <person name="Skaloud P."/>
            <person name="Haon M."/>
            <person name="Grisel S."/>
            <person name="Petersen M."/>
            <person name="Berrin J.G."/>
            <person name="Delaux P.M."/>
            <person name="Dal Grande F."/>
            <person name="Keller J."/>
        </authorList>
    </citation>
    <scope>NUCLEOTIDE SEQUENCE [LARGE SCALE GENOMIC DNA]</scope>
    <source>
        <strain evidence="15 16">SAG 216-7</strain>
    </source>
</reference>
<keyword evidence="5" id="KW-0406">Ion transport</keyword>
<dbReference type="InterPro" id="IPR019594">
    <property type="entry name" value="Glu/Gly-bd"/>
</dbReference>
<evidence type="ECO:0000259" key="14">
    <source>
        <dbReference type="SMART" id="SM00918"/>
    </source>
</evidence>
<evidence type="ECO:0000256" key="7">
    <source>
        <dbReference type="ARBA" id="ARBA00023170"/>
    </source>
</evidence>
<organism evidence="15 16">
    <name type="scientific">Coccomyxa subellipsoidea</name>
    <dbReference type="NCBI Taxonomy" id="248742"/>
    <lineage>
        <taxon>Eukaryota</taxon>
        <taxon>Viridiplantae</taxon>
        <taxon>Chlorophyta</taxon>
        <taxon>core chlorophytes</taxon>
        <taxon>Trebouxiophyceae</taxon>
        <taxon>Trebouxiophyceae incertae sedis</taxon>
        <taxon>Coccomyxaceae</taxon>
        <taxon>Coccomyxa</taxon>
    </lineage>
</organism>
<evidence type="ECO:0000256" key="6">
    <source>
        <dbReference type="ARBA" id="ARBA00023136"/>
    </source>
</evidence>
<feature type="domain" description="Ionotropic glutamate receptor C-terminal" evidence="13">
    <location>
        <begin position="8"/>
        <end position="377"/>
    </location>
</feature>
<comment type="caution">
    <text evidence="15">The sequence shown here is derived from an EMBL/GenBank/DDBJ whole genome shotgun (WGS) entry which is preliminary data.</text>
</comment>
<keyword evidence="10" id="KW-0407">Ion channel</keyword>
<evidence type="ECO:0000256" key="1">
    <source>
        <dbReference type="ARBA" id="ARBA00004141"/>
    </source>
</evidence>
<evidence type="ECO:0000256" key="4">
    <source>
        <dbReference type="ARBA" id="ARBA00022989"/>
    </source>
</evidence>
<gene>
    <name evidence="15" type="ORF">WJX75_005119</name>
</gene>
<keyword evidence="2" id="KW-0813">Transport</keyword>
<feature type="compositionally biased region" description="Basic and acidic residues" evidence="11">
    <location>
        <begin position="488"/>
        <end position="498"/>
    </location>
</feature>